<keyword evidence="2" id="KW-1185">Reference proteome</keyword>
<dbReference type="AlphaFoldDB" id="A0A9P8S712"/>
<protein>
    <submittedName>
        <fullName evidence="1">Uncharacterized protein</fullName>
    </submittedName>
</protein>
<comment type="caution">
    <text evidence="1">The sequence shown here is derived from an EMBL/GenBank/DDBJ whole genome shotgun (WGS) entry which is preliminary data.</text>
</comment>
<evidence type="ECO:0000313" key="1">
    <source>
        <dbReference type="EMBL" id="KAH0596387.1"/>
    </source>
</evidence>
<name>A0A9P8S712_9HYPO</name>
<accession>A0A9P8S712</accession>
<organism evidence="1 2">
    <name type="scientific">Metarhizium humberi</name>
    <dbReference type="NCBI Taxonomy" id="2596975"/>
    <lineage>
        <taxon>Eukaryota</taxon>
        <taxon>Fungi</taxon>
        <taxon>Dikarya</taxon>
        <taxon>Ascomycota</taxon>
        <taxon>Pezizomycotina</taxon>
        <taxon>Sordariomycetes</taxon>
        <taxon>Hypocreomycetidae</taxon>
        <taxon>Hypocreales</taxon>
        <taxon>Clavicipitaceae</taxon>
        <taxon>Metarhizium</taxon>
    </lineage>
</organism>
<reference evidence="1 2" key="1">
    <citation type="submission" date="2020-07" db="EMBL/GenBank/DDBJ databases">
        <title>Metarhizium humberi genome.</title>
        <authorList>
            <person name="Lysoe E."/>
        </authorList>
    </citation>
    <scope>NUCLEOTIDE SEQUENCE [LARGE SCALE GENOMIC DNA]</scope>
    <source>
        <strain evidence="1 2">ESALQ1638</strain>
    </source>
</reference>
<evidence type="ECO:0000313" key="2">
    <source>
        <dbReference type="Proteomes" id="UP000764110"/>
    </source>
</evidence>
<dbReference type="Proteomes" id="UP000764110">
    <property type="component" value="Unassembled WGS sequence"/>
</dbReference>
<sequence length="531" mass="60291">MAGQIRVPYADGMTEGQGYNSYLQQTCMHNAVTINSTAGSDSPMDLSYQAREIKDYKYHHHTFSELLQTLDISAGAGIVGWGTDTKIDSKFLDRTEIKKSLLTYVVKVDARRQPSATVTYTFNWKSPSDPRGLYGDHFISDFVKGGALFARVSIITNEKSTSHELQVAAKTAFSVFSANAQVTTEVKESIQKIQKSSEVKIYLHYVGTPTEMKPSDEAENNMMRLKEVADSFYSNAPKHTYKRFALLEKYTNIPDFNGSFVPFDYTEAKDRSWAVFNDFTKCLVVQNMLRAIDSDHYTNGRSDRDRLNNKVITQLQLYRNWVARVSKKPEEARSPPSGDFPAKLQTEVLLAVKRRKYIAQSIRLQNNRRTHFIDDYKHDTAKELFRFEAYDFDQLMGTTKIIFGKMNNEDRKIAAGVPLFDHAGQPRRVSLLRVTDYADSIESRRVVSTVKPGHLGPKATRVLSQHRSEAARRSGVIYGSVSEAIILTMTAAREKYLALLLEEYHAMTNMFSLFHLISDRTNGYYSPLTAP</sequence>
<dbReference type="EMBL" id="JACEFI010000009">
    <property type="protein sequence ID" value="KAH0596387.1"/>
    <property type="molecule type" value="Genomic_DNA"/>
</dbReference>
<gene>
    <name evidence="1" type="ORF">MHUMG1_05503</name>
</gene>
<proteinExistence type="predicted"/>